<dbReference type="Gene3D" id="1.10.3720.10">
    <property type="entry name" value="MetI-like"/>
    <property type="match status" value="1"/>
</dbReference>
<feature type="transmembrane region" description="Helical" evidence="5">
    <location>
        <begin position="171"/>
        <end position="192"/>
    </location>
</feature>
<evidence type="ECO:0008006" key="7">
    <source>
        <dbReference type="Google" id="ProtNLM"/>
    </source>
</evidence>
<feature type="transmembrane region" description="Helical" evidence="5">
    <location>
        <begin position="42"/>
        <end position="59"/>
    </location>
</feature>
<evidence type="ECO:0000256" key="4">
    <source>
        <dbReference type="ARBA" id="ARBA00023136"/>
    </source>
</evidence>
<keyword evidence="2 5" id="KW-0812">Transmembrane</keyword>
<name>A0A382HHP2_9ZZZZ</name>
<dbReference type="InterPro" id="IPR035906">
    <property type="entry name" value="MetI-like_sf"/>
</dbReference>
<dbReference type="EMBL" id="UINC01061156">
    <property type="protein sequence ID" value="SVB86427.1"/>
    <property type="molecule type" value="Genomic_DNA"/>
</dbReference>
<gene>
    <name evidence="6" type="ORF">METZ01_LOCUS239281</name>
</gene>
<evidence type="ECO:0000313" key="6">
    <source>
        <dbReference type="EMBL" id="SVB86427.1"/>
    </source>
</evidence>
<protein>
    <recommendedName>
        <fullName evidence="7">Amino acid ABC transporter permease</fullName>
    </recommendedName>
</protein>
<feature type="non-terminal residue" evidence="6">
    <location>
        <position position="216"/>
    </location>
</feature>
<dbReference type="GO" id="GO:0016020">
    <property type="term" value="C:membrane"/>
    <property type="evidence" value="ECO:0007669"/>
    <property type="project" value="UniProtKB-SubCell"/>
</dbReference>
<organism evidence="6">
    <name type="scientific">marine metagenome</name>
    <dbReference type="NCBI Taxonomy" id="408172"/>
    <lineage>
        <taxon>unclassified sequences</taxon>
        <taxon>metagenomes</taxon>
        <taxon>ecological metagenomes</taxon>
    </lineage>
</organism>
<comment type="subcellular location">
    <subcellularLocation>
        <location evidence="1">Membrane</location>
        <topology evidence="1">Multi-pass membrane protein</topology>
    </subcellularLocation>
</comment>
<feature type="transmembrane region" description="Helical" evidence="5">
    <location>
        <begin position="134"/>
        <end position="151"/>
    </location>
</feature>
<evidence type="ECO:0000256" key="5">
    <source>
        <dbReference type="SAM" id="Phobius"/>
    </source>
</evidence>
<feature type="transmembrane region" description="Helical" evidence="5">
    <location>
        <begin position="107"/>
        <end position="127"/>
    </location>
</feature>
<proteinExistence type="predicted"/>
<keyword evidence="4 5" id="KW-0472">Membrane</keyword>
<dbReference type="SUPFAM" id="SSF161098">
    <property type="entry name" value="MetI-like"/>
    <property type="match status" value="1"/>
</dbReference>
<sequence>MPRGLNFFTPLIFSFIGLYYIRIEFSGNRTLDNLNKNINSNWFNAILTLLIIFVLIQNIPPLLNWLFFDANFVGETKEECTGSGACWIFVKIWFPRFIYGLYPNAEIWRINLTFLMLIALVISGFFVPPKIKKYIIIFLLFVFPFIAINLISGGNFGLVWVETNAWGGLSLTFIISIFALLFCFPIGMFLALGRRSSAPVIRYSSIGFIEFWRGVP</sequence>
<evidence type="ECO:0000256" key="1">
    <source>
        <dbReference type="ARBA" id="ARBA00004141"/>
    </source>
</evidence>
<accession>A0A382HHP2</accession>
<evidence type="ECO:0000256" key="2">
    <source>
        <dbReference type="ARBA" id="ARBA00022692"/>
    </source>
</evidence>
<evidence type="ECO:0000256" key="3">
    <source>
        <dbReference type="ARBA" id="ARBA00022989"/>
    </source>
</evidence>
<reference evidence="6" key="1">
    <citation type="submission" date="2018-05" db="EMBL/GenBank/DDBJ databases">
        <authorList>
            <person name="Lanie J.A."/>
            <person name="Ng W.-L."/>
            <person name="Kazmierczak K.M."/>
            <person name="Andrzejewski T.M."/>
            <person name="Davidsen T.M."/>
            <person name="Wayne K.J."/>
            <person name="Tettelin H."/>
            <person name="Glass J.I."/>
            <person name="Rusch D."/>
            <person name="Podicherti R."/>
            <person name="Tsui H.-C.T."/>
            <person name="Winkler M.E."/>
        </authorList>
    </citation>
    <scope>NUCLEOTIDE SEQUENCE</scope>
</reference>
<keyword evidence="3 5" id="KW-1133">Transmembrane helix</keyword>
<dbReference type="AlphaFoldDB" id="A0A382HHP2"/>
<feature type="transmembrane region" description="Helical" evidence="5">
    <location>
        <begin position="6"/>
        <end position="21"/>
    </location>
</feature>